<keyword evidence="1" id="KW-1133">Transmembrane helix</keyword>
<feature type="transmembrane region" description="Helical" evidence="1">
    <location>
        <begin position="7"/>
        <end position="28"/>
    </location>
</feature>
<dbReference type="OrthoDB" id="2843354at2"/>
<dbReference type="AlphaFoldDB" id="A0A370GB13"/>
<sequence>MKKLILISQIIFFLGLLLYSLFIFGWHASNLMLRDDWKSLLVFNKNAINPQDISEIDKLIYGFHHTSILSLFSMFFSFFYVLTLIIILIKIVSLNKKDKFYK</sequence>
<gene>
    <name evidence="2" type="ORF">DFR59_11164</name>
</gene>
<name>A0A370GB13_9BACI</name>
<keyword evidence="1" id="KW-0472">Membrane</keyword>
<keyword evidence="1" id="KW-0812">Transmembrane</keyword>
<keyword evidence="3" id="KW-1185">Reference proteome</keyword>
<accession>A0A370GB13</accession>
<dbReference type="InterPro" id="IPR025440">
    <property type="entry name" value="DUF4306"/>
</dbReference>
<evidence type="ECO:0000313" key="2">
    <source>
        <dbReference type="EMBL" id="RDI40921.1"/>
    </source>
</evidence>
<proteinExistence type="predicted"/>
<dbReference type="RefSeq" id="WP_114746444.1">
    <property type="nucleotide sequence ID" value="NZ_QQAY01000011.1"/>
</dbReference>
<evidence type="ECO:0000256" key="1">
    <source>
        <dbReference type="SAM" id="Phobius"/>
    </source>
</evidence>
<dbReference type="Pfam" id="PF14154">
    <property type="entry name" value="DUF4306"/>
    <property type="match status" value="1"/>
</dbReference>
<feature type="transmembrane region" description="Helical" evidence="1">
    <location>
        <begin position="68"/>
        <end position="92"/>
    </location>
</feature>
<protein>
    <submittedName>
        <fullName evidence="2">Uncharacterized protein DUF4306</fullName>
    </submittedName>
</protein>
<organism evidence="2 3">
    <name type="scientific">Falsibacillus pallidus</name>
    <dbReference type="NCBI Taxonomy" id="493781"/>
    <lineage>
        <taxon>Bacteria</taxon>
        <taxon>Bacillati</taxon>
        <taxon>Bacillota</taxon>
        <taxon>Bacilli</taxon>
        <taxon>Bacillales</taxon>
        <taxon>Bacillaceae</taxon>
        <taxon>Falsibacillus</taxon>
    </lineage>
</organism>
<comment type="caution">
    <text evidence="2">The sequence shown here is derived from an EMBL/GenBank/DDBJ whole genome shotgun (WGS) entry which is preliminary data.</text>
</comment>
<evidence type="ECO:0000313" key="3">
    <source>
        <dbReference type="Proteomes" id="UP000255326"/>
    </source>
</evidence>
<dbReference type="EMBL" id="QQAY01000011">
    <property type="protein sequence ID" value="RDI40921.1"/>
    <property type="molecule type" value="Genomic_DNA"/>
</dbReference>
<dbReference type="Proteomes" id="UP000255326">
    <property type="component" value="Unassembled WGS sequence"/>
</dbReference>
<reference evidence="2 3" key="1">
    <citation type="submission" date="2018-07" db="EMBL/GenBank/DDBJ databases">
        <title>Genomic Encyclopedia of Type Strains, Phase IV (KMG-IV): sequencing the most valuable type-strain genomes for metagenomic binning, comparative biology and taxonomic classification.</title>
        <authorList>
            <person name="Goeker M."/>
        </authorList>
    </citation>
    <scope>NUCLEOTIDE SEQUENCE [LARGE SCALE GENOMIC DNA]</scope>
    <source>
        <strain evidence="2 3">DSM 25281</strain>
    </source>
</reference>